<dbReference type="HOGENOM" id="CLU_015263_7_4_9"/>
<keyword evidence="7" id="KW-0869">Chloride channel</keyword>
<evidence type="ECO:0000259" key="11">
    <source>
        <dbReference type="PROSITE" id="PS51202"/>
    </source>
</evidence>
<evidence type="ECO:0000256" key="6">
    <source>
        <dbReference type="ARBA" id="ARBA00023136"/>
    </source>
</evidence>
<dbReference type="Gene3D" id="3.30.70.1450">
    <property type="entry name" value="Regulator of K+ conductance, C-terminal domain"/>
    <property type="match status" value="1"/>
</dbReference>
<keyword evidence="4 10" id="KW-1133">Transmembrane helix</keyword>
<dbReference type="eggNOG" id="COG0038">
    <property type="taxonomic scope" value="Bacteria"/>
</dbReference>
<dbReference type="GO" id="GO:0034707">
    <property type="term" value="C:chloride channel complex"/>
    <property type="evidence" value="ECO:0007669"/>
    <property type="project" value="UniProtKB-KW"/>
</dbReference>
<reference evidence="12" key="1">
    <citation type="submission" date="2013-06" db="EMBL/GenBank/DDBJ databases">
        <authorList>
            <person name="Weinstock G."/>
            <person name="Sodergren E."/>
            <person name="Clifton S."/>
            <person name="Fulton L."/>
            <person name="Fulton B."/>
            <person name="Courtney L."/>
            <person name="Fronick C."/>
            <person name="Harrison M."/>
            <person name="Strong C."/>
            <person name="Farmer C."/>
            <person name="Delahaunty K."/>
            <person name="Markovic C."/>
            <person name="Hall O."/>
            <person name="Minx P."/>
            <person name="Tomlinson C."/>
            <person name="Mitreva M."/>
            <person name="Nelson J."/>
            <person name="Hou S."/>
            <person name="Wollam A."/>
            <person name="Pepin K.H."/>
            <person name="Johnson M."/>
            <person name="Bhonagiri V."/>
            <person name="Nash W.E."/>
            <person name="Warren W."/>
            <person name="Chinwalla A."/>
            <person name="Mardis E.R."/>
            <person name="Wilson R.K."/>
        </authorList>
    </citation>
    <scope>NUCLEOTIDE SEQUENCE [LARGE SCALE GENOMIC DNA]</scope>
    <source>
        <strain evidence="12">ATCC 49176</strain>
    </source>
</reference>
<evidence type="ECO:0000256" key="5">
    <source>
        <dbReference type="ARBA" id="ARBA00023065"/>
    </source>
</evidence>
<evidence type="ECO:0000313" key="12">
    <source>
        <dbReference type="EMBL" id="ESK65877.1"/>
    </source>
</evidence>
<dbReference type="GO" id="GO:0005254">
    <property type="term" value="F:chloride channel activity"/>
    <property type="evidence" value="ECO:0007669"/>
    <property type="project" value="UniProtKB-KW"/>
</dbReference>
<dbReference type="InterPro" id="IPR006037">
    <property type="entry name" value="RCK_C"/>
</dbReference>
<evidence type="ECO:0000313" key="13">
    <source>
        <dbReference type="Proteomes" id="UP000019050"/>
    </source>
</evidence>
<feature type="transmembrane region" description="Helical" evidence="10">
    <location>
        <begin position="331"/>
        <end position="353"/>
    </location>
</feature>
<keyword evidence="2" id="KW-0813">Transport</keyword>
<dbReference type="PANTHER" id="PTHR43427:SF6">
    <property type="entry name" value="CHLORIDE CHANNEL PROTEIN CLC-E"/>
    <property type="match status" value="1"/>
</dbReference>
<gene>
    <name evidence="12" type="ORF">GCWU000182_000611</name>
</gene>
<accession>W1Q3V4</accession>
<dbReference type="Pfam" id="PF00654">
    <property type="entry name" value="Voltage_CLC"/>
    <property type="match status" value="1"/>
</dbReference>
<evidence type="ECO:0000256" key="8">
    <source>
        <dbReference type="ARBA" id="ARBA00023214"/>
    </source>
</evidence>
<keyword evidence="13" id="KW-1185">Reference proteome</keyword>
<protein>
    <submittedName>
        <fullName evidence="12">Chloride transporter, ClC family</fullName>
    </submittedName>
</protein>
<feature type="transmembrane region" description="Helical" evidence="10">
    <location>
        <begin position="155"/>
        <end position="180"/>
    </location>
</feature>
<dbReference type="Pfam" id="PF02080">
    <property type="entry name" value="TrkA_C"/>
    <property type="match status" value="1"/>
</dbReference>
<dbReference type="GO" id="GO:0006813">
    <property type="term" value="P:potassium ion transport"/>
    <property type="evidence" value="ECO:0007669"/>
    <property type="project" value="InterPro"/>
</dbReference>
<dbReference type="STRING" id="592010.GCWU000182_000611"/>
<keyword evidence="3 10" id="KW-0812">Transmembrane</keyword>
<dbReference type="PRINTS" id="PR00762">
    <property type="entry name" value="CLCHANNEL"/>
</dbReference>
<dbReference type="RefSeq" id="WP_023391262.1">
    <property type="nucleotide sequence ID" value="NZ_KI535340.1"/>
</dbReference>
<dbReference type="InterPro" id="IPR036721">
    <property type="entry name" value="RCK_C_sf"/>
</dbReference>
<feature type="transmembrane region" description="Helical" evidence="10">
    <location>
        <begin position="226"/>
        <end position="246"/>
    </location>
</feature>
<dbReference type="InterPro" id="IPR050368">
    <property type="entry name" value="ClC-type_chloride_channel"/>
</dbReference>
<dbReference type="Proteomes" id="UP000019050">
    <property type="component" value="Unassembled WGS sequence"/>
</dbReference>
<dbReference type="SUPFAM" id="SSF81340">
    <property type="entry name" value="Clc chloride channel"/>
    <property type="match status" value="1"/>
</dbReference>
<dbReference type="CDD" id="cd01031">
    <property type="entry name" value="EriC"/>
    <property type="match status" value="1"/>
</dbReference>
<sequence>MRRRFQEFAARRNKTRYVLAGLLVGGLVGCIVSAFRFMIGAVLSWIVSAYQAMQVNPWLILPYIAGTLVLGYVLGLIVRSEPYIKGSGIPQVELQLQGHLSLNWWSILWKKFVAGGIAIGSGLFLGREGPSIQLGSAVGQGVAKVTKSNRVQENILISSGAGAGLATAFNAPIAGLLFVLEEIHHSFSPTVALTTLTATVTANFISLHVFGNHPALDLGNHLKFPVAYYGYLVVLGLLLATFGWCYQRVTFALPRLYAKLVPWVNPPFYGIVAGLLIIPIGLVAPHILGGGGELILELAHTKTPLLVLALILLVRFVFSMVSYGTGLPGGIFLPILSLGALVGALYGQFIINVTGMDQELLLCFIFFAMAGGFAAIGKAPLTALLLVSEMVGGLNQLMPLAVVVLSAFLLAEALKMPPIYEALAEKMLHQEDLAKTGRRTTFEVPIYVDSPLVGQKVAAIKWPEEVLIATIRRGEKEYITKGKMVLQAGDILIAVTDEGIVGNMHQAMTQLAMPAQDE</sequence>
<feature type="transmembrane region" description="Helical" evidence="10">
    <location>
        <begin position="21"/>
        <end position="46"/>
    </location>
</feature>
<proteinExistence type="predicted"/>
<dbReference type="EMBL" id="ACIN03000004">
    <property type="protein sequence ID" value="ESK65877.1"/>
    <property type="molecule type" value="Genomic_DNA"/>
</dbReference>
<feature type="transmembrane region" description="Helical" evidence="10">
    <location>
        <begin position="186"/>
        <end position="205"/>
    </location>
</feature>
<evidence type="ECO:0000256" key="2">
    <source>
        <dbReference type="ARBA" id="ARBA00022448"/>
    </source>
</evidence>
<evidence type="ECO:0000256" key="9">
    <source>
        <dbReference type="ARBA" id="ARBA00023303"/>
    </source>
</evidence>
<dbReference type="PROSITE" id="PS51257">
    <property type="entry name" value="PROKAR_LIPOPROTEIN"/>
    <property type="match status" value="1"/>
</dbReference>
<keyword evidence="6 10" id="KW-0472">Membrane</keyword>
<keyword evidence="8" id="KW-0868">Chloride</keyword>
<evidence type="ECO:0000256" key="1">
    <source>
        <dbReference type="ARBA" id="ARBA00004141"/>
    </source>
</evidence>
<dbReference type="InterPro" id="IPR001807">
    <property type="entry name" value="ClC"/>
</dbReference>
<evidence type="ECO:0000256" key="10">
    <source>
        <dbReference type="SAM" id="Phobius"/>
    </source>
</evidence>
<dbReference type="Gene3D" id="1.10.3080.10">
    <property type="entry name" value="Clc chloride channel"/>
    <property type="match status" value="1"/>
</dbReference>
<dbReference type="PANTHER" id="PTHR43427">
    <property type="entry name" value="CHLORIDE CHANNEL PROTEIN CLC-E"/>
    <property type="match status" value="1"/>
</dbReference>
<evidence type="ECO:0000256" key="3">
    <source>
        <dbReference type="ARBA" id="ARBA00022692"/>
    </source>
</evidence>
<comment type="caution">
    <text evidence="12">The sequence shown here is derived from an EMBL/GenBank/DDBJ whole genome shotgun (WGS) entry which is preliminary data.</text>
</comment>
<feature type="transmembrane region" description="Helical" evidence="10">
    <location>
        <begin position="266"/>
        <end position="284"/>
    </location>
</feature>
<keyword evidence="5" id="KW-0406">Ion transport</keyword>
<feature type="transmembrane region" description="Helical" evidence="10">
    <location>
        <begin position="58"/>
        <end position="78"/>
    </location>
</feature>
<dbReference type="SUPFAM" id="SSF116726">
    <property type="entry name" value="TrkA C-terminal domain-like"/>
    <property type="match status" value="1"/>
</dbReference>
<feature type="transmembrane region" description="Helical" evidence="10">
    <location>
        <begin position="305"/>
        <end position="325"/>
    </location>
</feature>
<feature type="transmembrane region" description="Helical" evidence="10">
    <location>
        <begin position="360"/>
        <end position="377"/>
    </location>
</feature>
<evidence type="ECO:0000256" key="7">
    <source>
        <dbReference type="ARBA" id="ARBA00023173"/>
    </source>
</evidence>
<dbReference type="GeneID" id="84816705"/>
<feature type="transmembrane region" description="Helical" evidence="10">
    <location>
        <begin position="397"/>
        <end position="414"/>
    </location>
</feature>
<dbReference type="OrthoDB" id="9812438at2"/>
<dbReference type="eggNOG" id="COG0569">
    <property type="taxonomic scope" value="Bacteria"/>
</dbReference>
<name>W1Q3V4_ABIDE</name>
<dbReference type="PROSITE" id="PS51202">
    <property type="entry name" value="RCK_C"/>
    <property type="match status" value="1"/>
</dbReference>
<dbReference type="GO" id="GO:0008324">
    <property type="term" value="F:monoatomic cation transmembrane transporter activity"/>
    <property type="evidence" value="ECO:0007669"/>
    <property type="project" value="InterPro"/>
</dbReference>
<feature type="domain" description="RCK C-terminal" evidence="11">
    <location>
        <begin position="428"/>
        <end position="510"/>
    </location>
</feature>
<evidence type="ECO:0000256" key="4">
    <source>
        <dbReference type="ARBA" id="ARBA00022989"/>
    </source>
</evidence>
<organism evidence="12 13">
    <name type="scientific">Abiotrophia defectiva ATCC 49176</name>
    <dbReference type="NCBI Taxonomy" id="592010"/>
    <lineage>
        <taxon>Bacteria</taxon>
        <taxon>Bacillati</taxon>
        <taxon>Bacillota</taxon>
        <taxon>Bacilli</taxon>
        <taxon>Lactobacillales</taxon>
        <taxon>Aerococcaceae</taxon>
        <taxon>Abiotrophia</taxon>
    </lineage>
</organism>
<comment type="subcellular location">
    <subcellularLocation>
        <location evidence="1">Membrane</location>
        <topology evidence="1">Multi-pass membrane protein</topology>
    </subcellularLocation>
</comment>
<dbReference type="InterPro" id="IPR014743">
    <property type="entry name" value="Cl-channel_core"/>
</dbReference>
<keyword evidence="9" id="KW-0407">Ion channel</keyword>
<dbReference type="AlphaFoldDB" id="W1Q3V4"/>